<dbReference type="Gene3D" id="3.30.710.10">
    <property type="entry name" value="Potassium Channel Kv1.1, Chain A"/>
    <property type="match status" value="5"/>
</dbReference>
<dbReference type="PANTHER" id="PTHR26379:SF429">
    <property type="entry name" value="OS10G0428900 PROTEIN"/>
    <property type="match status" value="1"/>
</dbReference>
<dbReference type="SMART" id="SM00225">
    <property type="entry name" value="BTB"/>
    <property type="match status" value="4"/>
</dbReference>
<feature type="domain" description="MATH" evidence="4">
    <location>
        <begin position="860"/>
        <end position="990"/>
    </location>
</feature>
<keyword evidence="6" id="KW-1185">Reference proteome</keyword>
<dbReference type="PROSITE" id="PS50097">
    <property type="entry name" value="BTB"/>
    <property type="match status" value="4"/>
</dbReference>
<protein>
    <recommendedName>
        <fullName evidence="7">BTB domain-containing protein</fullName>
    </recommendedName>
</protein>
<dbReference type="InterPro" id="IPR045005">
    <property type="entry name" value="BPM1-6"/>
</dbReference>
<dbReference type="CDD" id="cd18280">
    <property type="entry name" value="BTB_POZ_BPM_plant"/>
    <property type="match status" value="3"/>
</dbReference>
<feature type="domain" description="BTB" evidence="3">
    <location>
        <begin position="346"/>
        <end position="414"/>
    </location>
</feature>
<dbReference type="PaxDb" id="65489-OBART10G10640.1"/>
<dbReference type="SUPFAM" id="SSF49599">
    <property type="entry name" value="TRAF domain-like"/>
    <property type="match status" value="4"/>
</dbReference>
<evidence type="ECO:0008006" key="7">
    <source>
        <dbReference type="Google" id="ProtNLM"/>
    </source>
</evidence>
<dbReference type="GO" id="GO:0016567">
    <property type="term" value="P:protein ubiquitination"/>
    <property type="evidence" value="ECO:0007669"/>
    <property type="project" value="InterPro"/>
</dbReference>
<organism evidence="5">
    <name type="scientific">Oryza barthii</name>
    <dbReference type="NCBI Taxonomy" id="65489"/>
    <lineage>
        <taxon>Eukaryota</taxon>
        <taxon>Viridiplantae</taxon>
        <taxon>Streptophyta</taxon>
        <taxon>Embryophyta</taxon>
        <taxon>Tracheophyta</taxon>
        <taxon>Spermatophyta</taxon>
        <taxon>Magnoliopsida</taxon>
        <taxon>Liliopsida</taxon>
        <taxon>Poales</taxon>
        <taxon>Poaceae</taxon>
        <taxon>BOP clade</taxon>
        <taxon>Oryzoideae</taxon>
        <taxon>Oryzeae</taxon>
        <taxon>Oryzinae</taxon>
        <taxon>Oryza</taxon>
    </lineage>
</organism>
<dbReference type="Pfam" id="PF24570">
    <property type="entry name" value="BACK_BPM_SPOP"/>
    <property type="match status" value="3"/>
</dbReference>
<dbReference type="InterPro" id="IPR008974">
    <property type="entry name" value="TRAF-like"/>
</dbReference>
<feature type="domain" description="MATH" evidence="4">
    <location>
        <begin position="1179"/>
        <end position="1310"/>
    </location>
</feature>
<proteinExistence type="inferred from homology"/>
<dbReference type="PANTHER" id="PTHR26379">
    <property type="entry name" value="BTB/POZ AND MATH DOMAIN-CONTAINING PROTEIN 1"/>
    <property type="match status" value="1"/>
</dbReference>
<dbReference type="CDD" id="cd00121">
    <property type="entry name" value="MATH"/>
    <property type="match status" value="4"/>
</dbReference>
<feature type="domain" description="BTB" evidence="3">
    <location>
        <begin position="1352"/>
        <end position="1420"/>
    </location>
</feature>
<dbReference type="Pfam" id="PF22486">
    <property type="entry name" value="MATH_2"/>
    <property type="match status" value="4"/>
</dbReference>
<dbReference type="Proteomes" id="UP000026960">
    <property type="component" value="Chromosome 10"/>
</dbReference>
<reference evidence="5" key="1">
    <citation type="journal article" date="2009" name="Rice">
        <title>De Novo Next Generation Sequencing of Plant Genomes.</title>
        <authorList>
            <person name="Rounsley S."/>
            <person name="Marri P.R."/>
            <person name="Yu Y."/>
            <person name="He R."/>
            <person name="Sisneros N."/>
            <person name="Goicoechea J.L."/>
            <person name="Lee S.J."/>
            <person name="Angelova A."/>
            <person name="Kudrna D."/>
            <person name="Luo M."/>
            <person name="Affourtit J."/>
            <person name="Desany B."/>
            <person name="Knight J."/>
            <person name="Niazi F."/>
            <person name="Egholm M."/>
            <person name="Wing R.A."/>
        </authorList>
    </citation>
    <scope>NUCLEOTIDE SEQUENCE [LARGE SCALE GENOMIC DNA]</scope>
    <source>
        <strain evidence="5">cv. IRGC 105608</strain>
    </source>
</reference>
<dbReference type="HOGENOM" id="CLU_004253_5_0_1"/>
<dbReference type="InterPro" id="IPR056423">
    <property type="entry name" value="BACK_BPM_SPOP"/>
</dbReference>
<sequence length="1501" mass="166440">MAQHLLAAADRYGLDRMKLVCEEKLREHIDGSSVGSVLSLAYRHNCDDLKEASGAKLREFAGTDAFEELIGSSPAVVKELFAKPSSRTASSVAPTAGRGSHCLKIDGFARTRGLPAGEHLRRGSSTQAPVFCSLYYNIERPRLICEENLGEYIDVVTVVTCCRGTISAIVADAVTGYHLLKIDGYSRTKVTPNGAALTSDQFVVSGHRWRIRYYPNGDITMFADYISFHLMLDENATSTKGVKVKAQFQICFADQVNTQPLLSSRPVRTFGDECLTWGHVKLIKRDEFEKSDDLRDDSFTIRCDIAVVGELRTERTTEIAAKTFVTVPPSDLNQKLGKLLDTEKGADVVFEVGGETFAAHRCGGACSLRSRPAELFGSMKESDRAGVVCIDDMEAQVFKALLCFMYTDSLPEMEEEEEGTICLHLHVAADRYNLERLKLICEDRLCKHVGVGTVVNILTLAGQHHCDGLKKVCLHFLGSPANLSAVLAGDGFEQLSRSCPSLVNELATTPTGSFLRSSQFTVGSHRWRINYYPNGESADCADYISLYLSLDEKATKNVKVKAQFQFQISFTDKVEKPHSLASAEVNTYGGESFWSWGCPKFIKRDGFEKSKDLRDDSFTIRCDVAVIGEIRTEITTTTFVSVPPSELNQQFGNLLETEKGADVVFEVGDETFAAHRCVLAARSPVFNAELYGLMKEGNAAGVVRIQDMEAQVFKLLLRFVYTDTLPEMKEEDVMCQHLLVAADRYNRQRLKLMCEEKLCKYVSVGTLSNILALADQHHCEGLKKACFNFLGSPANLSVVIANNGFKHLSRSCPSLMEELVAMLAPPPPSHAYVQAMSPAACRADQSRPSSTSAIVADTETGDHLLKIGCYSRTKATTPTGSFLSSAMFTVGGHRWRIDYYPNGESADSADYISLFLLLDEKATKNVKVQAQFKFQISSTDQVKKAPSLASTEVNTYGEASSWGRAKFIKREDFEKSNDLRDDSFVIRCDVAVIGEIRTEITTTTFVTVPPPELNQQLGDLLDTEKGADVVFQVGDETFAAHQCMLAARSPVFSAEYYGLMKEGDTAGVVRIEDMEAQVFKLLLRFVYTETLPEMEEEDVMCQHLLVAADRYNLQRLKLICEERLCRYIAVATVGNILALADQHHCDGLKKACFHFLGSQANLSAVIAADAFEHLSRSCPTLMKELIGCYSRTKATTPTGSFLSSGQFTVGGHRWRIQYYPNGDRAESADYISLYLLLDDKATNSSVKAQFKFQISSTDQVKNTPSLASTNVNTYGEDSSWSWGHRKFIKREDFEKSNDLRDDSFTIRCDVAVFGEIRTEKTTEIPSATTFVTVPPSDLNQQLVDLLETEKGADVVFEVSGETFVAHRCLLAARSPVFSAELYGLMKEGDTAGVVRIEDMEAQVFKLLLRFMYTDSLPKMEEEDVMWQHLLVAADRYDLQRLKLICEDRLCNYIGVSTVLNILVLADQHHCDGLKKACFSFLGSLENLSAVVTGDGLQAWSI</sequence>
<dbReference type="InterPro" id="IPR000210">
    <property type="entry name" value="BTB/POZ_dom"/>
</dbReference>
<dbReference type="Gene3D" id="2.60.210.10">
    <property type="entry name" value="Apoptosis, Tumor Necrosis Factor Receptor Associated Protein 2, Chain A"/>
    <property type="match status" value="4"/>
</dbReference>
<evidence type="ECO:0000259" key="4">
    <source>
        <dbReference type="PROSITE" id="PS50144"/>
    </source>
</evidence>
<feature type="domain" description="BTB" evidence="3">
    <location>
        <begin position="661"/>
        <end position="729"/>
    </location>
</feature>
<accession>A0A0D3HDW0</accession>
<comment type="similarity">
    <text evidence="2">Belongs to the Tdpoz family.</text>
</comment>
<dbReference type="SMART" id="SM00061">
    <property type="entry name" value="MATH"/>
    <property type="match status" value="4"/>
</dbReference>
<evidence type="ECO:0000256" key="2">
    <source>
        <dbReference type="ARBA" id="ARBA00010846"/>
    </source>
</evidence>
<dbReference type="eggNOG" id="KOG1987">
    <property type="taxonomic scope" value="Eukaryota"/>
</dbReference>
<feature type="domain" description="MATH" evidence="4">
    <location>
        <begin position="496"/>
        <end position="624"/>
    </location>
</feature>
<evidence type="ECO:0000313" key="5">
    <source>
        <dbReference type="EnsemblPlants" id="OBART10G10640.1"/>
    </source>
</evidence>
<dbReference type="Pfam" id="PF00651">
    <property type="entry name" value="BTB"/>
    <property type="match status" value="4"/>
</dbReference>
<dbReference type="Gramene" id="OBART10G10640.1">
    <property type="protein sequence ID" value="OBART10G10640.1"/>
    <property type="gene ID" value="OBART10G10640"/>
</dbReference>
<dbReference type="Gene3D" id="1.25.40.420">
    <property type="match status" value="1"/>
</dbReference>
<evidence type="ECO:0000256" key="1">
    <source>
        <dbReference type="ARBA" id="ARBA00004906"/>
    </source>
</evidence>
<dbReference type="PROSITE" id="PS50144">
    <property type="entry name" value="MATH"/>
    <property type="match status" value="4"/>
</dbReference>
<evidence type="ECO:0000313" key="6">
    <source>
        <dbReference type="Proteomes" id="UP000026960"/>
    </source>
</evidence>
<evidence type="ECO:0000259" key="3">
    <source>
        <dbReference type="PROSITE" id="PS50097"/>
    </source>
</evidence>
<dbReference type="InterPro" id="IPR011333">
    <property type="entry name" value="SKP1/BTB/POZ_sf"/>
</dbReference>
<feature type="domain" description="MATH" evidence="4">
    <location>
        <begin position="175"/>
        <end position="305"/>
    </location>
</feature>
<dbReference type="EnsemblPlants" id="OBART10G10640.1">
    <property type="protein sequence ID" value="OBART10G10640.1"/>
    <property type="gene ID" value="OBART10G10640"/>
</dbReference>
<dbReference type="STRING" id="65489.A0A0D3HDW0"/>
<dbReference type="InterPro" id="IPR002083">
    <property type="entry name" value="MATH/TRAF_dom"/>
</dbReference>
<reference evidence="5" key="2">
    <citation type="submission" date="2015-03" db="UniProtKB">
        <authorList>
            <consortium name="EnsemblPlants"/>
        </authorList>
    </citation>
    <scope>IDENTIFICATION</scope>
</reference>
<dbReference type="SUPFAM" id="SSF54695">
    <property type="entry name" value="POZ domain"/>
    <property type="match status" value="4"/>
</dbReference>
<feature type="domain" description="BTB" evidence="3">
    <location>
        <begin position="1027"/>
        <end position="1095"/>
    </location>
</feature>
<comment type="pathway">
    <text evidence="1">Protein modification; protein ubiquitination.</text>
</comment>
<dbReference type="Gene3D" id="6.10.250.3030">
    <property type="match status" value="2"/>
</dbReference>
<name>A0A0D3HDW0_9ORYZ</name>